<dbReference type="AlphaFoldDB" id="A0A4S2MAF9"/>
<keyword evidence="6 7" id="KW-0687">Ribonucleoprotein</keyword>
<evidence type="ECO:0000256" key="1">
    <source>
        <dbReference type="ARBA" id="ARBA00004173"/>
    </source>
</evidence>
<dbReference type="GO" id="GO:0006412">
    <property type="term" value="P:translation"/>
    <property type="evidence" value="ECO:0007669"/>
    <property type="project" value="InterPro"/>
</dbReference>
<dbReference type="OrthoDB" id="10265903at2759"/>
<proteinExistence type="inferred from homology"/>
<evidence type="ECO:0000256" key="5">
    <source>
        <dbReference type="ARBA" id="ARBA00023128"/>
    </source>
</evidence>
<dbReference type="InterPro" id="IPR052143">
    <property type="entry name" value="Mitoribosomal_bL36m"/>
</dbReference>
<dbReference type="Proteomes" id="UP000308267">
    <property type="component" value="Unassembled WGS sequence"/>
</dbReference>
<evidence type="ECO:0000256" key="6">
    <source>
        <dbReference type="ARBA" id="ARBA00023274"/>
    </source>
</evidence>
<accession>A0A4S2MAF9</accession>
<dbReference type="InterPro" id="IPR035977">
    <property type="entry name" value="Ribosomal_bL36_sp"/>
</dbReference>
<evidence type="ECO:0000256" key="3">
    <source>
        <dbReference type="ARBA" id="ARBA00022946"/>
    </source>
</evidence>
<sequence>MSFLVRSLIRAVHSPQANPLPCGVFQFLPFIGVPTRFYKVRDHLTLRCRDCHFDRREGRLFVECKTYPRHKQAQKMREPRRPWTYKRAVWKHYCY</sequence>
<dbReference type="InterPro" id="IPR000473">
    <property type="entry name" value="Ribosomal_bL36"/>
</dbReference>
<keyword evidence="4 7" id="KW-0689">Ribosomal protein</keyword>
<protein>
    <recommendedName>
        <fullName evidence="7">Ribosomal protein</fullName>
    </recommendedName>
</protein>
<evidence type="ECO:0000256" key="7">
    <source>
        <dbReference type="RuleBase" id="RU000570"/>
    </source>
</evidence>
<gene>
    <name evidence="8" type="ORF">CRM22_002784</name>
</gene>
<dbReference type="EMBL" id="SJOL01004822">
    <property type="protein sequence ID" value="TGZ71188.1"/>
    <property type="molecule type" value="Genomic_DNA"/>
</dbReference>
<evidence type="ECO:0000256" key="2">
    <source>
        <dbReference type="ARBA" id="ARBA00007645"/>
    </source>
</evidence>
<dbReference type="NCBIfam" id="TIGR01022">
    <property type="entry name" value="rpmJ_bact"/>
    <property type="match status" value="1"/>
</dbReference>
<reference evidence="8 9" key="1">
    <citation type="journal article" date="2019" name="BMC Genomics">
        <title>New insights from Opisthorchis felineus genome: update on genomics of the epidemiologically important liver flukes.</title>
        <authorList>
            <person name="Ershov N.I."/>
            <person name="Mordvinov V.A."/>
            <person name="Prokhortchouk E.B."/>
            <person name="Pakharukova M.Y."/>
            <person name="Gunbin K.V."/>
            <person name="Ustyantsev K."/>
            <person name="Genaev M.A."/>
            <person name="Blinov A.G."/>
            <person name="Mazur A."/>
            <person name="Boulygina E."/>
            <person name="Tsygankova S."/>
            <person name="Khrameeva E."/>
            <person name="Chekanov N."/>
            <person name="Fan G."/>
            <person name="Xiao A."/>
            <person name="Zhang H."/>
            <person name="Xu X."/>
            <person name="Yang H."/>
            <person name="Solovyev V."/>
            <person name="Lee S.M."/>
            <person name="Liu X."/>
            <person name="Afonnikov D.A."/>
            <person name="Skryabin K.G."/>
        </authorList>
    </citation>
    <scope>NUCLEOTIDE SEQUENCE [LARGE SCALE GENOMIC DNA]</scope>
    <source>
        <strain evidence="8">AK-0245</strain>
        <tissue evidence="8">Whole organism</tissue>
    </source>
</reference>
<evidence type="ECO:0000256" key="4">
    <source>
        <dbReference type="ARBA" id="ARBA00022980"/>
    </source>
</evidence>
<name>A0A4S2MAF9_OPIFE</name>
<comment type="subcellular location">
    <subcellularLocation>
        <location evidence="1">Mitochondrion</location>
    </subcellularLocation>
</comment>
<dbReference type="PANTHER" id="PTHR46909:SF1">
    <property type="entry name" value="LARGE RIBOSOMAL SUBUNIT PROTEIN BL36M"/>
    <property type="match status" value="1"/>
</dbReference>
<evidence type="ECO:0000313" key="8">
    <source>
        <dbReference type="EMBL" id="TGZ71188.1"/>
    </source>
</evidence>
<keyword evidence="3" id="KW-0809">Transit peptide</keyword>
<comment type="similarity">
    <text evidence="2 7">Belongs to the bacterial ribosomal protein bL36 family.</text>
</comment>
<dbReference type="STRING" id="147828.A0A4S2MAF9"/>
<dbReference type="GO" id="GO:0005762">
    <property type="term" value="C:mitochondrial large ribosomal subunit"/>
    <property type="evidence" value="ECO:0007669"/>
    <property type="project" value="TreeGrafter"/>
</dbReference>
<comment type="caution">
    <text evidence="8">The sequence shown here is derived from an EMBL/GenBank/DDBJ whole genome shotgun (WGS) entry which is preliminary data.</text>
</comment>
<dbReference type="GO" id="GO:0003735">
    <property type="term" value="F:structural constituent of ribosome"/>
    <property type="evidence" value="ECO:0007669"/>
    <property type="project" value="InterPro"/>
</dbReference>
<dbReference type="SUPFAM" id="SSF57840">
    <property type="entry name" value="Ribosomal protein L36"/>
    <property type="match status" value="1"/>
</dbReference>
<keyword evidence="9" id="KW-1185">Reference proteome</keyword>
<dbReference type="PANTHER" id="PTHR46909">
    <property type="entry name" value="39S RIBOSOMAL PROTEIN L36, MITOCHONDRIAL"/>
    <property type="match status" value="1"/>
</dbReference>
<evidence type="ECO:0000313" key="9">
    <source>
        <dbReference type="Proteomes" id="UP000308267"/>
    </source>
</evidence>
<keyword evidence="5" id="KW-0496">Mitochondrion</keyword>
<organism evidence="8 9">
    <name type="scientific">Opisthorchis felineus</name>
    <dbReference type="NCBI Taxonomy" id="147828"/>
    <lineage>
        <taxon>Eukaryota</taxon>
        <taxon>Metazoa</taxon>
        <taxon>Spiralia</taxon>
        <taxon>Lophotrochozoa</taxon>
        <taxon>Platyhelminthes</taxon>
        <taxon>Trematoda</taxon>
        <taxon>Digenea</taxon>
        <taxon>Opisthorchiida</taxon>
        <taxon>Opisthorchiata</taxon>
        <taxon>Opisthorchiidae</taxon>
        <taxon>Opisthorchis</taxon>
    </lineage>
</organism>
<dbReference type="Pfam" id="PF00444">
    <property type="entry name" value="Ribosomal_L36"/>
    <property type="match status" value="1"/>
</dbReference>